<evidence type="ECO:0000313" key="2">
    <source>
        <dbReference type="Proteomes" id="UP000187609"/>
    </source>
</evidence>
<keyword evidence="2" id="KW-1185">Reference proteome</keyword>
<gene>
    <name evidence="1" type="ORF">A4A49_53293</name>
</gene>
<feature type="non-terminal residue" evidence="1">
    <location>
        <position position="1"/>
    </location>
</feature>
<accession>A0A314KGZ8</accession>
<protein>
    <submittedName>
        <fullName evidence="1">Uncharacterized protein</fullName>
    </submittedName>
</protein>
<proteinExistence type="predicted"/>
<comment type="caution">
    <text evidence="1">The sequence shown here is derived from an EMBL/GenBank/DDBJ whole genome shotgun (WGS) entry which is preliminary data.</text>
</comment>
<dbReference type="EMBL" id="MJEQ01002024">
    <property type="protein sequence ID" value="OIT28563.1"/>
    <property type="molecule type" value="Genomic_DNA"/>
</dbReference>
<dbReference type="AlphaFoldDB" id="A0A314KGZ8"/>
<sequence length="93" mass="10416">LFHYREQQGLISPFTCFNSTSNVVVRFQEFINSCGLCESEKVKKVRETNRCKNVAGLKVGGDVAPLGFDQILEGDTFLLKEPTSEPNISYLNV</sequence>
<evidence type="ECO:0000313" key="1">
    <source>
        <dbReference type="EMBL" id="OIT28563.1"/>
    </source>
</evidence>
<dbReference type="Proteomes" id="UP000187609">
    <property type="component" value="Unassembled WGS sequence"/>
</dbReference>
<organism evidence="1 2">
    <name type="scientific">Nicotiana attenuata</name>
    <name type="common">Coyote tobacco</name>
    <dbReference type="NCBI Taxonomy" id="49451"/>
    <lineage>
        <taxon>Eukaryota</taxon>
        <taxon>Viridiplantae</taxon>
        <taxon>Streptophyta</taxon>
        <taxon>Embryophyta</taxon>
        <taxon>Tracheophyta</taxon>
        <taxon>Spermatophyta</taxon>
        <taxon>Magnoliopsida</taxon>
        <taxon>eudicotyledons</taxon>
        <taxon>Gunneridae</taxon>
        <taxon>Pentapetalae</taxon>
        <taxon>asterids</taxon>
        <taxon>lamiids</taxon>
        <taxon>Solanales</taxon>
        <taxon>Solanaceae</taxon>
        <taxon>Nicotianoideae</taxon>
        <taxon>Nicotianeae</taxon>
        <taxon>Nicotiana</taxon>
    </lineage>
</organism>
<reference evidence="1" key="1">
    <citation type="submission" date="2016-11" db="EMBL/GenBank/DDBJ databases">
        <title>The genome of Nicotiana attenuata.</title>
        <authorList>
            <person name="Xu S."/>
            <person name="Brockmoeller T."/>
            <person name="Gaquerel E."/>
            <person name="Navarro A."/>
            <person name="Kuhl H."/>
            <person name="Gase K."/>
            <person name="Ling Z."/>
            <person name="Zhou W."/>
            <person name="Kreitzer C."/>
            <person name="Stanke M."/>
            <person name="Tang H."/>
            <person name="Lyons E."/>
            <person name="Pandey P."/>
            <person name="Pandey S.P."/>
            <person name="Timmermann B."/>
            <person name="Baldwin I.T."/>
        </authorList>
    </citation>
    <scope>NUCLEOTIDE SEQUENCE [LARGE SCALE GENOMIC DNA]</scope>
    <source>
        <strain evidence="1">UT</strain>
    </source>
</reference>
<name>A0A314KGZ8_NICAT</name>